<keyword evidence="5" id="KW-0999">Mitochondrion inner membrane</keyword>
<dbReference type="GO" id="GO:1990519">
    <property type="term" value="P:pyrimidine nucleotide import into mitochondrion"/>
    <property type="evidence" value="ECO:0007669"/>
    <property type="project" value="TreeGrafter"/>
</dbReference>
<dbReference type="GeneID" id="5996726"/>
<evidence type="ECO:0000256" key="10">
    <source>
        <dbReference type="RuleBase" id="RU000488"/>
    </source>
</evidence>
<dbReference type="Proteomes" id="UP000006564">
    <property type="component" value="Chromosome 6"/>
</dbReference>
<keyword evidence="6 11" id="KW-1133">Transmembrane helix</keyword>
<feature type="repeat" description="Solcar" evidence="9">
    <location>
        <begin position="68"/>
        <end position="180"/>
    </location>
</feature>
<dbReference type="SUPFAM" id="SSF103506">
    <property type="entry name" value="Mitochondrial carrier"/>
    <property type="match status" value="1"/>
</dbReference>
<evidence type="ECO:0000256" key="2">
    <source>
        <dbReference type="ARBA" id="ARBA00022448"/>
    </source>
</evidence>
<evidence type="ECO:0000313" key="12">
    <source>
        <dbReference type="EMBL" id="BAE63507.1"/>
    </source>
</evidence>
<evidence type="ECO:0000256" key="3">
    <source>
        <dbReference type="ARBA" id="ARBA00022692"/>
    </source>
</evidence>
<dbReference type="AlphaFoldDB" id="Q2U4K8"/>
<dbReference type="EMBL" id="BA000054">
    <property type="protein sequence ID" value="BAE63507.1"/>
    <property type="molecule type" value="Genomic_DNA"/>
</dbReference>
<name>Q2U4K8_ASPOR</name>
<dbReference type="PROSITE" id="PS50920">
    <property type="entry name" value="SOLCAR"/>
    <property type="match status" value="3"/>
</dbReference>
<evidence type="ECO:0000256" key="8">
    <source>
        <dbReference type="ARBA" id="ARBA00023136"/>
    </source>
</evidence>
<protein>
    <submittedName>
        <fullName evidence="12">DNA, SC020</fullName>
    </submittedName>
</protein>
<evidence type="ECO:0000256" key="9">
    <source>
        <dbReference type="PROSITE-ProRule" id="PRU00282"/>
    </source>
</evidence>
<feature type="transmembrane region" description="Helical" evidence="11">
    <location>
        <begin position="390"/>
        <end position="413"/>
    </location>
</feature>
<keyword evidence="7" id="KW-0496">Mitochondrion</keyword>
<dbReference type="KEGG" id="aor:AO090020000299"/>
<evidence type="ECO:0000313" key="13">
    <source>
        <dbReference type="Proteomes" id="UP000006564"/>
    </source>
</evidence>
<evidence type="ECO:0000256" key="6">
    <source>
        <dbReference type="ARBA" id="ARBA00022989"/>
    </source>
</evidence>
<dbReference type="Gene3D" id="1.50.40.10">
    <property type="entry name" value="Mitochondrial carrier domain"/>
    <property type="match status" value="2"/>
</dbReference>
<dbReference type="EMBL" id="AP007167">
    <property type="protein sequence ID" value="BAE63507.1"/>
    <property type="molecule type" value="Genomic_DNA"/>
</dbReference>
<keyword evidence="3 9" id="KW-0812">Transmembrane</keyword>
<dbReference type="Pfam" id="PF00153">
    <property type="entry name" value="Mito_carr"/>
    <property type="match status" value="3"/>
</dbReference>
<reference evidence="12 13" key="1">
    <citation type="journal article" date="2005" name="Nature">
        <title>Genome sequencing and analysis of Aspergillus oryzae.</title>
        <authorList>
            <person name="Machida M."/>
            <person name="Asai K."/>
            <person name="Sano M."/>
            <person name="Tanaka T."/>
            <person name="Kumagai T."/>
            <person name="Terai G."/>
            <person name="Kusumoto K."/>
            <person name="Arima T."/>
            <person name="Akita O."/>
            <person name="Kashiwagi Y."/>
            <person name="Abe K."/>
            <person name="Gomi K."/>
            <person name="Horiuchi H."/>
            <person name="Kitamoto K."/>
            <person name="Kobayashi T."/>
            <person name="Takeuchi M."/>
            <person name="Denning D.W."/>
            <person name="Galagan J.E."/>
            <person name="Nierman W.C."/>
            <person name="Yu J."/>
            <person name="Archer D.B."/>
            <person name="Bennett J.W."/>
            <person name="Bhatnagar D."/>
            <person name="Cleveland T.E."/>
            <person name="Fedorova N.D."/>
            <person name="Gotoh O."/>
            <person name="Horikawa H."/>
            <person name="Hosoyama A."/>
            <person name="Ichinomiya M."/>
            <person name="Igarashi R."/>
            <person name="Iwashita K."/>
            <person name="Juvvadi P.R."/>
            <person name="Kato M."/>
            <person name="Kato Y."/>
            <person name="Kin T."/>
            <person name="Kokubun A."/>
            <person name="Maeda H."/>
            <person name="Maeyama N."/>
            <person name="Maruyama J."/>
            <person name="Nagasaki H."/>
            <person name="Nakajima T."/>
            <person name="Oda K."/>
            <person name="Okada K."/>
            <person name="Paulsen I."/>
            <person name="Sakamoto K."/>
            <person name="Sawano T."/>
            <person name="Takahashi M."/>
            <person name="Takase K."/>
            <person name="Terabayashi Y."/>
            <person name="Wortman J."/>
            <person name="Yamada O."/>
            <person name="Yamagata Y."/>
            <person name="Anazawa H."/>
            <person name="Hata Y."/>
            <person name="Koide Y."/>
            <person name="Komori T."/>
            <person name="Koyama Y."/>
            <person name="Minetoki T."/>
            <person name="Suharnan S."/>
            <person name="Tanaka A."/>
            <person name="Isono K."/>
            <person name="Kuhara S."/>
            <person name="Ogasawara N."/>
            <person name="Kikuchi H."/>
        </authorList>
    </citation>
    <scope>NUCLEOTIDE SEQUENCE [LARGE SCALE GENOMIC DNA]</scope>
    <source>
        <strain evidence="13">ATCC 42149 / RIB 40</strain>
    </source>
</reference>
<dbReference type="PANTHER" id="PTHR45829">
    <property type="entry name" value="MITOCHONDRIAL CARRIER PROTEIN RIM2"/>
    <property type="match status" value="1"/>
</dbReference>
<dbReference type="HOGENOM" id="CLU_015166_6_0_1"/>
<dbReference type="InterPro" id="IPR002067">
    <property type="entry name" value="MCP"/>
</dbReference>
<dbReference type="GO" id="GO:0005743">
    <property type="term" value="C:mitochondrial inner membrane"/>
    <property type="evidence" value="ECO:0007669"/>
    <property type="project" value="UniProtKB-SubCell"/>
</dbReference>
<dbReference type="PRINTS" id="PR00926">
    <property type="entry name" value="MITOCARRIER"/>
</dbReference>
<evidence type="ECO:0000256" key="4">
    <source>
        <dbReference type="ARBA" id="ARBA00022737"/>
    </source>
</evidence>
<dbReference type="InterPro" id="IPR018108">
    <property type="entry name" value="MCP_transmembrane"/>
</dbReference>
<evidence type="ECO:0000256" key="1">
    <source>
        <dbReference type="ARBA" id="ARBA00004448"/>
    </source>
</evidence>
<gene>
    <name evidence="12" type="ORF">AO090020000299</name>
</gene>
<dbReference type="PANTHER" id="PTHR45829:SF4">
    <property type="entry name" value="MITOCHONDRIAL CARRIER PROTEIN RIM2"/>
    <property type="match status" value="1"/>
</dbReference>
<proteinExistence type="inferred from homology"/>
<dbReference type="STRING" id="510516.Q2U4K8"/>
<keyword evidence="4" id="KW-0677">Repeat</keyword>
<keyword evidence="13" id="KW-1185">Reference proteome</keyword>
<evidence type="ECO:0000256" key="7">
    <source>
        <dbReference type="ARBA" id="ARBA00023128"/>
    </source>
</evidence>
<feature type="repeat" description="Solcar" evidence="9">
    <location>
        <begin position="313"/>
        <end position="403"/>
    </location>
</feature>
<dbReference type="InterPro" id="IPR049562">
    <property type="entry name" value="SLC25A33/36-like"/>
</dbReference>
<dbReference type="GO" id="GO:0015218">
    <property type="term" value="F:pyrimidine nucleotide transmembrane transporter activity"/>
    <property type="evidence" value="ECO:0007669"/>
    <property type="project" value="InterPro"/>
</dbReference>
<evidence type="ECO:0000256" key="5">
    <source>
        <dbReference type="ARBA" id="ARBA00022792"/>
    </source>
</evidence>
<dbReference type="RefSeq" id="XP_023092787.1">
    <property type="nucleotide sequence ID" value="XM_023238062.1"/>
</dbReference>
<accession>Q2U4K8</accession>
<sequence>MSSNAELLPCAWESDLRYGGGVPRVTLVVRALMTPNSATSMTIHLPGKIQPISCGSKTSFAVNYSANDWSLHPKVCAMLGGMTAATLTSPLDVLKTRLQSDFYQAQLRSLRAAHPLPPSSSLSSLPRSALMHFNETFQILRSIHVHEGWRALFKGLGPNLIGVVPARAINFYVYGNGKRILSDHFNYTNSQETPVGIHLTAAAVAGIATGTATNPIWLVKTRLQLDKSNAEHHNGQGRQYKNSWDCIKQTVRHEGIRGLYKGLSASYLGVTESTLQWVMYEQMKMFLARRESAKRADPNYTYGTWDDVELWGGRICSAGLAKLVAAAATYPHEVVRTRLRQAPTVSIGDGKAVMKYTGLVQCFKTVWKEEGMVGLYGGLTPHLLRVVPSAAIMFGIFLVDLVLSVLSGTGVLLI</sequence>
<evidence type="ECO:0000256" key="11">
    <source>
        <dbReference type="SAM" id="Phobius"/>
    </source>
</evidence>
<comment type="similarity">
    <text evidence="10">Belongs to the mitochondrial carrier (TC 2.A.29) family.</text>
</comment>
<feature type="repeat" description="Solcar" evidence="9">
    <location>
        <begin position="193"/>
        <end position="286"/>
    </location>
</feature>
<dbReference type="InterPro" id="IPR023395">
    <property type="entry name" value="MCP_dom_sf"/>
</dbReference>
<keyword evidence="8 9" id="KW-0472">Membrane</keyword>
<organism evidence="12 13">
    <name type="scientific">Aspergillus oryzae (strain ATCC 42149 / RIB 40)</name>
    <name type="common">Yellow koji mold</name>
    <dbReference type="NCBI Taxonomy" id="510516"/>
    <lineage>
        <taxon>Eukaryota</taxon>
        <taxon>Fungi</taxon>
        <taxon>Dikarya</taxon>
        <taxon>Ascomycota</taxon>
        <taxon>Pezizomycotina</taxon>
        <taxon>Eurotiomycetes</taxon>
        <taxon>Eurotiomycetidae</taxon>
        <taxon>Eurotiales</taxon>
        <taxon>Aspergillaceae</taxon>
        <taxon>Aspergillus</taxon>
        <taxon>Aspergillus subgen. Circumdati</taxon>
    </lineage>
</organism>
<comment type="subcellular location">
    <subcellularLocation>
        <location evidence="1">Mitochondrion inner membrane</location>
        <topology evidence="1">Multi-pass membrane protein</topology>
    </subcellularLocation>
</comment>
<keyword evidence="2 10" id="KW-0813">Transport</keyword>